<protein>
    <recommendedName>
        <fullName evidence="5">Mitochondrial outer membrane protein porin 2-like</fullName>
    </recommendedName>
</protein>
<evidence type="ECO:0000256" key="2">
    <source>
        <dbReference type="SAM" id="MobiDB-lite"/>
    </source>
</evidence>
<reference evidence="3 4" key="1">
    <citation type="journal article" date="2024" name="G3 (Bethesda)">
        <title>Genome assembly of Hibiscus sabdariffa L. provides insights into metabolisms of medicinal natural products.</title>
        <authorList>
            <person name="Kim T."/>
        </authorList>
    </citation>
    <scope>NUCLEOTIDE SEQUENCE [LARGE SCALE GENOMIC DNA]</scope>
    <source>
        <strain evidence="3">TK-2024</strain>
        <tissue evidence="3">Old leaves</tissue>
    </source>
</reference>
<proteinExistence type="inferred from homology"/>
<dbReference type="InterPro" id="IPR023614">
    <property type="entry name" value="Porin_dom_sf"/>
</dbReference>
<evidence type="ECO:0000256" key="1">
    <source>
        <dbReference type="ARBA" id="ARBA00009624"/>
    </source>
</evidence>
<accession>A0ABR2EZU9</accession>
<dbReference type="PANTHER" id="PTHR11743">
    <property type="entry name" value="VOLTAGE-DEPENDENT ANION-SELECTIVE CHANNEL"/>
    <property type="match status" value="1"/>
</dbReference>
<feature type="region of interest" description="Disordered" evidence="2">
    <location>
        <begin position="1"/>
        <end position="51"/>
    </location>
</feature>
<comment type="similarity">
    <text evidence="1">Belongs to the eukaryotic mitochondrial porin (TC 1.B.8.1) family.</text>
</comment>
<keyword evidence="4" id="KW-1185">Reference proteome</keyword>
<dbReference type="PANTHER" id="PTHR11743:SF59">
    <property type="entry name" value="MITOCHONDRIAL OUTER MEMBRANE PROTEIN PORIN 2-LIKE ISOFORM X1"/>
    <property type="match status" value="1"/>
</dbReference>
<sequence length="293" mass="31707">MTEPENPRTPTSTPAAQDVATVTNSHRSKRKRSKTSKRHRKQEPAGPRLFSDFGKFGNDLLTKGYSHDQTLSITTQSCNGVIVTSTAVKHGSRSTANVGARYKHENAAIEVNFDARSSISAALTFGAKFLPSTNVKASLILPQYSSSNLNLKFHQSFRNAGLSISVGLNQSPDLTLSTTVGNSIIAFGMGSKAEMGDLLRLSYAHHFHGPRKVSAVAEVTRRLSKKKNSLAVGVSYIVDKLTTAKATLNNRGKLQALLVHKIKPNSSLNISSEFNVKDLDRIPRIGLALALVL</sequence>
<evidence type="ECO:0000313" key="3">
    <source>
        <dbReference type="EMBL" id="KAK8568236.1"/>
    </source>
</evidence>
<feature type="compositionally biased region" description="Polar residues" evidence="2">
    <location>
        <begin position="8"/>
        <end position="24"/>
    </location>
</feature>
<dbReference type="EMBL" id="JBBPBM010000009">
    <property type="protein sequence ID" value="KAK8568236.1"/>
    <property type="molecule type" value="Genomic_DNA"/>
</dbReference>
<dbReference type="Gene3D" id="2.40.160.10">
    <property type="entry name" value="Porin"/>
    <property type="match status" value="2"/>
</dbReference>
<dbReference type="InterPro" id="IPR027246">
    <property type="entry name" value="Porin_Euk/Tom40"/>
</dbReference>
<dbReference type="Pfam" id="PF01459">
    <property type="entry name" value="Porin_3"/>
    <property type="match status" value="2"/>
</dbReference>
<dbReference type="CDD" id="cd07306">
    <property type="entry name" value="Porin3_VDAC"/>
    <property type="match status" value="1"/>
</dbReference>
<dbReference type="Proteomes" id="UP001472677">
    <property type="component" value="Unassembled WGS sequence"/>
</dbReference>
<evidence type="ECO:0000313" key="4">
    <source>
        <dbReference type="Proteomes" id="UP001472677"/>
    </source>
</evidence>
<dbReference type="InterPro" id="IPR001925">
    <property type="entry name" value="Porin_Euk"/>
</dbReference>
<evidence type="ECO:0008006" key="5">
    <source>
        <dbReference type="Google" id="ProtNLM"/>
    </source>
</evidence>
<name>A0ABR2EZU9_9ROSI</name>
<comment type="caution">
    <text evidence="3">The sequence shown here is derived from an EMBL/GenBank/DDBJ whole genome shotgun (WGS) entry which is preliminary data.</text>
</comment>
<gene>
    <name evidence="3" type="ORF">V6N12_006792</name>
</gene>
<organism evidence="3 4">
    <name type="scientific">Hibiscus sabdariffa</name>
    <name type="common">roselle</name>
    <dbReference type="NCBI Taxonomy" id="183260"/>
    <lineage>
        <taxon>Eukaryota</taxon>
        <taxon>Viridiplantae</taxon>
        <taxon>Streptophyta</taxon>
        <taxon>Embryophyta</taxon>
        <taxon>Tracheophyta</taxon>
        <taxon>Spermatophyta</taxon>
        <taxon>Magnoliopsida</taxon>
        <taxon>eudicotyledons</taxon>
        <taxon>Gunneridae</taxon>
        <taxon>Pentapetalae</taxon>
        <taxon>rosids</taxon>
        <taxon>malvids</taxon>
        <taxon>Malvales</taxon>
        <taxon>Malvaceae</taxon>
        <taxon>Malvoideae</taxon>
        <taxon>Hibiscus</taxon>
    </lineage>
</organism>
<feature type="compositionally biased region" description="Basic residues" evidence="2">
    <location>
        <begin position="26"/>
        <end position="41"/>
    </location>
</feature>